<proteinExistence type="predicted"/>
<name>A0A2P5AF54_TREOI</name>
<sequence>MGRENVMERDTGFWVGLSPQGTWESIRSLLPMSVVPKLLQNDFIAMEVVMKNGKKHAVFRSLATLGNESNVNLDISISHLSPNSGTSNNSVVEEIFQNQRYQPSSGWGNNWSGFGSVVSGPWSTRDFSNSSKDFSEPPLPTGWRWSSTWTIDKSQSADKDGWACGPDFRSLRWPPTSS</sequence>
<evidence type="ECO:0000313" key="2">
    <source>
        <dbReference type="EMBL" id="PON35169.1"/>
    </source>
</evidence>
<feature type="non-terminal residue" evidence="2">
    <location>
        <position position="178"/>
    </location>
</feature>
<protein>
    <submittedName>
        <fullName evidence="2">Vacuolar protein sorting-associated protein</fullName>
    </submittedName>
</protein>
<accession>A0A2P5AF54</accession>
<comment type="caution">
    <text evidence="2">The sequence shown here is derived from an EMBL/GenBank/DDBJ whole genome shotgun (WGS) entry which is preliminary data.</text>
</comment>
<dbReference type="STRING" id="63057.A0A2P5AF54"/>
<dbReference type="InParanoid" id="A0A2P5AF54"/>
<feature type="region of interest" description="Disordered" evidence="1">
    <location>
        <begin position="155"/>
        <end position="178"/>
    </location>
</feature>
<gene>
    <name evidence="2" type="ORF">TorRG33x02_351890</name>
</gene>
<keyword evidence="3" id="KW-1185">Reference proteome</keyword>
<reference evidence="3" key="1">
    <citation type="submission" date="2016-06" db="EMBL/GenBank/DDBJ databases">
        <title>Parallel loss of symbiosis genes in relatives of nitrogen-fixing non-legume Parasponia.</title>
        <authorList>
            <person name="Van Velzen R."/>
            <person name="Holmer R."/>
            <person name="Bu F."/>
            <person name="Rutten L."/>
            <person name="Van Zeijl A."/>
            <person name="Liu W."/>
            <person name="Santuari L."/>
            <person name="Cao Q."/>
            <person name="Sharma T."/>
            <person name="Shen D."/>
            <person name="Roswanjaya Y."/>
            <person name="Wardhani T."/>
            <person name="Kalhor M.S."/>
            <person name="Jansen J."/>
            <person name="Van den Hoogen J."/>
            <person name="Gungor B."/>
            <person name="Hartog M."/>
            <person name="Hontelez J."/>
            <person name="Verver J."/>
            <person name="Yang W.-C."/>
            <person name="Schijlen E."/>
            <person name="Repin R."/>
            <person name="Schilthuizen M."/>
            <person name="Schranz E."/>
            <person name="Heidstra R."/>
            <person name="Miyata K."/>
            <person name="Fedorova E."/>
            <person name="Kohlen W."/>
            <person name="Bisseling T."/>
            <person name="Smit S."/>
            <person name="Geurts R."/>
        </authorList>
    </citation>
    <scope>NUCLEOTIDE SEQUENCE [LARGE SCALE GENOMIC DNA]</scope>
    <source>
        <strain evidence="3">cv. RG33-2</strain>
    </source>
</reference>
<evidence type="ECO:0000313" key="3">
    <source>
        <dbReference type="Proteomes" id="UP000237000"/>
    </source>
</evidence>
<organism evidence="2 3">
    <name type="scientific">Trema orientale</name>
    <name type="common">Charcoal tree</name>
    <name type="synonym">Celtis orientalis</name>
    <dbReference type="NCBI Taxonomy" id="63057"/>
    <lineage>
        <taxon>Eukaryota</taxon>
        <taxon>Viridiplantae</taxon>
        <taxon>Streptophyta</taxon>
        <taxon>Embryophyta</taxon>
        <taxon>Tracheophyta</taxon>
        <taxon>Spermatophyta</taxon>
        <taxon>Magnoliopsida</taxon>
        <taxon>eudicotyledons</taxon>
        <taxon>Gunneridae</taxon>
        <taxon>Pentapetalae</taxon>
        <taxon>rosids</taxon>
        <taxon>fabids</taxon>
        <taxon>Rosales</taxon>
        <taxon>Cannabaceae</taxon>
        <taxon>Trema</taxon>
    </lineage>
</organism>
<dbReference type="EMBL" id="JXTC01000895">
    <property type="protein sequence ID" value="PON35169.1"/>
    <property type="molecule type" value="Genomic_DNA"/>
</dbReference>
<evidence type="ECO:0000256" key="1">
    <source>
        <dbReference type="SAM" id="MobiDB-lite"/>
    </source>
</evidence>
<dbReference type="AlphaFoldDB" id="A0A2P5AF54"/>
<dbReference type="Proteomes" id="UP000237000">
    <property type="component" value="Unassembled WGS sequence"/>
</dbReference>
<dbReference type="OrthoDB" id="1737425at2759"/>